<accession>G9AE54</accession>
<feature type="domain" description="Integrase catalytic" evidence="2">
    <location>
        <begin position="81"/>
        <end position="209"/>
    </location>
</feature>
<dbReference type="SUPFAM" id="SSF53098">
    <property type="entry name" value="Ribonuclease H-like"/>
    <property type="match status" value="1"/>
</dbReference>
<dbReference type="InterPro" id="IPR001584">
    <property type="entry name" value="Integrase_cat-core"/>
</dbReference>
<proteinExistence type="predicted"/>
<organism evidence="3 4">
    <name type="scientific">Sinorhizobium fredii (strain HH103)</name>
    <dbReference type="NCBI Taxonomy" id="1117943"/>
    <lineage>
        <taxon>Bacteria</taxon>
        <taxon>Pseudomonadati</taxon>
        <taxon>Pseudomonadota</taxon>
        <taxon>Alphaproteobacteria</taxon>
        <taxon>Hyphomicrobiales</taxon>
        <taxon>Rhizobiaceae</taxon>
        <taxon>Sinorhizobium/Ensifer group</taxon>
        <taxon>Sinorhizobium</taxon>
    </lineage>
</organism>
<keyword evidence="3" id="KW-0614">Plasmid</keyword>
<dbReference type="AlphaFoldDB" id="G9AE54"/>
<evidence type="ECO:0000313" key="4">
    <source>
        <dbReference type="Proteomes" id="UP000007735"/>
    </source>
</evidence>
<geneLocation type="plasmid" evidence="3 4">
    <name>pSfHH103e</name>
</geneLocation>
<dbReference type="PROSITE" id="PS50994">
    <property type="entry name" value="INTEGRASE"/>
    <property type="match status" value="1"/>
</dbReference>
<feature type="compositionally biased region" description="Basic and acidic residues" evidence="1">
    <location>
        <begin position="25"/>
        <end position="37"/>
    </location>
</feature>
<dbReference type="GO" id="GO:0015074">
    <property type="term" value="P:DNA integration"/>
    <property type="evidence" value="ECO:0007669"/>
    <property type="project" value="InterPro"/>
</dbReference>
<evidence type="ECO:0000313" key="3">
    <source>
        <dbReference type="EMBL" id="CCE99336.1"/>
    </source>
</evidence>
<protein>
    <submittedName>
        <fullName evidence="3">Insertion sequence transposase protein</fullName>
    </submittedName>
</protein>
<evidence type="ECO:0000256" key="1">
    <source>
        <dbReference type="SAM" id="MobiDB-lite"/>
    </source>
</evidence>
<dbReference type="GO" id="GO:0003676">
    <property type="term" value="F:nucleic acid binding"/>
    <property type="evidence" value="ECO:0007669"/>
    <property type="project" value="InterPro"/>
</dbReference>
<sequence>MGRAFPCRWRRRHGGSVVSTEEEPDTHCGQRSGRDRGVAPTRLTGKHSPGRRACLRRRKAGRAGLSRLRDIEPAELVRRYERERPGEMIHIDIKKLGRFSQVGHCITGDGTRQSLRRGKARGAGWEFVHVAIDDAFSQILQDEKKDTAVAFLKAALAYYASLGITVERVMTDDGPCYTSRASASACRELGLRYVRTRPYTPKTNGKAERCGPMPSHIQRRSCVPPNCHNGSTATMASPAWQPKIHTPISRLGLTDNLLRLHI</sequence>
<feature type="region of interest" description="Disordered" evidence="1">
    <location>
        <begin position="13"/>
        <end position="51"/>
    </location>
</feature>
<gene>
    <name evidence="3" type="ordered locus">SFHH103_04870</name>
</gene>
<dbReference type="InterPro" id="IPR036397">
    <property type="entry name" value="RNaseH_sf"/>
</dbReference>
<evidence type="ECO:0000259" key="2">
    <source>
        <dbReference type="PROSITE" id="PS50994"/>
    </source>
</evidence>
<dbReference type="PATRIC" id="fig|380.5.peg.4414"/>
<reference evidence="3 4" key="1">
    <citation type="journal article" date="2012" name="J. Bacteriol.">
        <title>Genome sequence of the soybean symbiont Sinorhizobium fredii HH103.</title>
        <authorList>
            <person name="Weidner S."/>
            <person name="Becker A."/>
            <person name="Bonilla I."/>
            <person name="Jaenicke S."/>
            <person name="Lloret J."/>
            <person name="Margaret I."/>
            <person name="Puhler A."/>
            <person name="Ruiz-Sainz J.E."/>
            <person name="Schneiker-Bekel S."/>
            <person name="Szczepanowski R."/>
            <person name="Vinardell J.M."/>
            <person name="Zehner S."/>
            <person name="Gottfert M."/>
        </authorList>
    </citation>
    <scope>NUCLEOTIDE SEQUENCE [LARGE SCALE GENOMIC DNA]</scope>
    <source>
        <strain evidence="3 4">HH103</strain>
        <plasmid evidence="4">pSfHH103e</plasmid>
    </source>
</reference>
<dbReference type="EMBL" id="HE616899">
    <property type="protein sequence ID" value="CCE99336.1"/>
    <property type="molecule type" value="Genomic_DNA"/>
</dbReference>
<dbReference type="HOGENOM" id="CLU_027402_15_0_5"/>
<dbReference type="InterPro" id="IPR012337">
    <property type="entry name" value="RNaseH-like_sf"/>
</dbReference>
<dbReference type="KEGG" id="sfh:SFHH103_04870"/>
<dbReference type="Proteomes" id="UP000007735">
    <property type="component" value="Plasmid pSfHH103e"/>
</dbReference>
<dbReference type="Gene3D" id="3.30.420.10">
    <property type="entry name" value="Ribonuclease H-like superfamily/Ribonuclease H"/>
    <property type="match status" value="1"/>
</dbReference>
<name>G9AE54_SINF1</name>